<dbReference type="PANTHER" id="PTHR43798:SF33">
    <property type="entry name" value="HYDROLASE, PUTATIVE (AFU_ORTHOLOGUE AFUA_2G14860)-RELATED"/>
    <property type="match status" value="1"/>
</dbReference>
<dbReference type="RefSeq" id="WP_055117474.1">
    <property type="nucleotide sequence ID" value="NZ_CXWA01000004.1"/>
</dbReference>
<accession>A0A0M7ARJ5</accession>
<evidence type="ECO:0000259" key="1">
    <source>
        <dbReference type="Pfam" id="PF12697"/>
    </source>
</evidence>
<dbReference type="InterPro" id="IPR029058">
    <property type="entry name" value="AB_hydrolase_fold"/>
</dbReference>
<organism evidence="2 3">
    <name type="scientific">Roseibium album</name>
    <dbReference type="NCBI Taxonomy" id="311410"/>
    <lineage>
        <taxon>Bacteria</taxon>
        <taxon>Pseudomonadati</taxon>
        <taxon>Pseudomonadota</taxon>
        <taxon>Alphaproteobacteria</taxon>
        <taxon>Hyphomicrobiales</taxon>
        <taxon>Stappiaceae</taxon>
        <taxon>Roseibium</taxon>
    </lineage>
</organism>
<dbReference type="OrthoDB" id="9804723at2"/>
<proteinExistence type="predicted"/>
<keyword evidence="3" id="KW-1185">Reference proteome</keyword>
<dbReference type="Proteomes" id="UP000049983">
    <property type="component" value="Unassembled WGS sequence"/>
</dbReference>
<dbReference type="AlphaFoldDB" id="A0A0M7ARJ5"/>
<protein>
    <submittedName>
        <fullName evidence="2">Non-heme chloroperoxidase</fullName>
        <ecNumber evidence="2">1.11.1.10</ecNumber>
    </submittedName>
</protein>
<dbReference type="GeneID" id="97672209"/>
<name>A0A0M7ARJ5_9HYPH</name>
<sequence length="259" mass="27216">MMWTTRQRSETGGLALVSTGSGPRVLLIHGVGLRAEAWNAQIAALSQRFEILAPDLPGHCGSAELPGEPALQAYGDRIASLLDRPAVVVGHSMGAMIALDLASRYPGQVQGVAALNAIYMRSGAAQAAVRARAAGLDGVSVSDPSATLSRWFGEAQCPERNACHAWLSDVNPGGYRTAYSVFSDEDGPRDAMLKALQCPALFMTGGREPNSTPAMSRAMAGLAPDGTARIVETAAHMMPMTHPSEVNRVLLDFAEGCQS</sequence>
<dbReference type="GO" id="GO:0016691">
    <property type="term" value="F:chloride peroxidase activity"/>
    <property type="evidence" value="ECO:0007669"/>
    <property type="project" value="UniProtKB-EC"/>
</dbReference>
<dbReference type="EMBL" id="CXWC01000013">
    <property type="protein sequence ID" value="CTQ76915.1"/>
    <property type="molecule type" value="Genomic_DNA"/>
</dbReference>
<dbReference type="EC" id="1.11.1.10" evidence="2"/>
<dbReference type="InterPro" id="IPR050266">
    <property type="entry name" value="AB_hydrolase_sf"/>
</dbReference>
<dbReference type="GO" id="GO:0016020">
    <property type="term" value="C:membrane"/>
    <property type="evidence" value="ECO:0007669"/>
    <property type="project" value="TreeGrafter"/>
</dbReference>
<feature type="domain" description="AB hydrolase-1" evidence="1">
    <location>
        <begin position="25"/>
        <end position="248"/>
    </location>
</feature>
<dbReference type="InterPro" id="IPR000073">
    <property type="entry name" value="AB_hydrolase_1"/>
</dbReference>
<evidence type="ECO:0000313" key="3">
    <source>
        <dbReference type="Proteomes" id="UP000049983"/>
    </source>
</evidence>
<gene>
    <name evidence="2" type="primary">cpo_2</name>
    <name evidence="2" type="ORF">LA5096_04934</name>
</gene>
<dbReference type="STRING" id="311410.LA5095_03652"/>
<dbReference type="Pfam" id="PF12697">
    <property type="entry name" value="Abhydrolase_6"/>
    <property type="match status" value="1"/>
</dbReference>
<dbReference type="PANTHER" id="PTHR43798">
    <property type="entry name" value="MONOACYLGLYCEROL LIPASE"/>
    <property type="match status" value="1"/>
</dbReference>
<dbReference type="Gene3D" id="3.40.50.1820">
    <property type="entry name" value="alpha/beta hydrolase"/>
    <property type="match status" value="1"/>
</dbReference>
<reference evidence="3" key="1">
    <citation type="submission" date="2015-07" db="EMBL/GenBank/DDBJ databases">
        <authorList>
            <person name="Rodrigo-Torres Lidia"/>
            <person name="Arahal R.David."/>
        </authorList>
    </citation>
    <scope>NUCLEOTIDE SEQUENCE [LARGE SCALE GENOMIC DNA]</scope>
    <source>
        <strain evidence="3">CECT 5096</strain>
    </source>
</reference>
<evidence type="ECO:0000313" key="2">
    <source>
        <dbReference type="EMBL" id="CTQ76915.1"/>
    </source>
</evidence>
<keyword evidence="2" id="KW-0575">Peroxidase</keyword>
<dbReference type="SUPFAM" id="SSF53474">
    <property type="entry name" value="alpha/beta-Hydrolases"/>
    <property type="match status" value="1"/>
</dbReference>
<keyword evidence="2" id="KW-0560">Oxidoreductase</keyword>